<accession>A0ABM4YVA3</accession>
<dbReference type="Pfam" id="PF12881">
    <property type="entry name" value="NUT"/>
    <property type="match status" value="1"/>
</dbReference>
<feature type="compositionally biased region" description="Basic and acidic residues" evidence="2">
    <location>
        <begin position="596"/>
        <end position="608"/>
    </location>
</feature>
<feature type="compositionally biased region" description="Gly residues" evidence="2">
    <location>
        <begin position="815"/>
        <end position="824"/>
    </location>
</feature>
<evidence type="ECO:0000259" key="3">
    <source>
        <dbReference type="Pfam" id="PF12881"/>
    </source>
</evidence>
<feature type="region of interest" description="Disordered" evidence="2">
    <location>
        <begin position="532"/>
        <end position="656"/>
    </location>
</feature>
<comment type="similarity">
    <text evidence="1">Belongs to the NUT family.</text>
</comment>
<feature type="compositionally biased region" description="Low complexity" evidence="2">
    <location>
        <begin position="1018"/>
        <end position="1038"/>
    </location>
</feature>
<dbReference type="PANTHER" id="PTHR22879:SF13">
    <property type="entry name" value="NUT FAMILY MEMBER 1"/>
    <property type="match status" value="1"/>
</dbReference>
<feature type="compositionally biased region" description="Polar residues" evidence="2">
    <location>
        <begin position="356"/>
        <end position="366"/>
    </location>
</feature>
<dbReference type="PANTHER" id="PTHR22879">
    <property type="entry name" value="NUT FAMILY MEMBER 1"/>
    <property type="match status" value="1"/>
</dbReference>
<proteinExistence type="inferred from homology"/>
<organism evidence="4 5">
    <name type="scientific">Vulpes vulpes</name>
    <name type="common">Red fox</name>
    <dbReference type="NCBI Taxonomy" id="9627"/>
    <lineage>
        <taxon>Eukaryota</taxon>
        <taxon>Metazoa</taxon>
        <taxon>Chordata</taxon>
        <taxon>Craniata</taxon>
        <taxon>Vertebrata</taxon>
        <taxon>Euteleostomi</taxon>
        <taxon>Mammalia</taxon>
        <taxon>Eutheria</taxon>
        <taxon>Laurasiatheria</taxon>
        <taxon>Carnivora</taxon>
        <taxon>Caniformia</taxon>
        <taxon>Canidae</taxon>
        <taxon>Vulpes</taxon>
    </lineage>
</organism>
<feature type="compositionally biased region" description="Low complexity" evidence="2">
    <location>
        <begin position="368"/>
        <end position="381"/>
    </location>
</feature>
<evidence type="ECO:0000256" key="2">
    <source>
        <dbReference type="SAM" id="MobiDB-lite"/>
    </source>
</evidence>
<name>A0ABM4YVA3_VULVU</name>
<protein>
    <submittedName>
        <fullName evidence="5">NUT family member 1</fullName>
    </submittedName>
</protein>
<feature type="domain" description="Nuclear Testis protein N-terminal" evidence="3">
    <location>
        <begin position="80"/>
        <end position="559"/>
    </location>
</feature>
<feature type="region of interest" description="Disordered" evidence="2">
    <location>
        <begin position="97"/>
        <end position="124"/>
    </location>
</feature>
<feature type="compositionally biased region" description="Basic residues" evidence="2">
    <location>
        <begin position="398"/>
        <end position="413"/>
    </location>
</feature>
<feature type="compositionally biased region" description="Low complexity" evidence="2">
    <location>
        <begin position="1097"/>
        <end position="1107"/>
    </location>
</feature>
<feature type="compositionally biased region" description="Pro residues" evidence="2">
    <location>
        <begin position="895"/>
        <end position="912"/>
    </location>
</feature>
<feature type="compositionally biased region" description="Gly residues" evidence="2">
    <location>
        <begin position="1039"/>
        <end position="1050"/>
    </location>
</feature>
<gene>
    <name evidence="5" type="primary">NUTM1</name>
</gene>
<feature type="compositionally biased region" description="Acidic residues" evidence="2">
    <location>
        <begin position="1051"/>
        <end position="1065"/>
    </location>
</feature>
<reference evidence="5" key="1">
    <citation type="submission" date="2025-08" db="UniProtKB">
        <authorList>
            <consortium name="RefSeq"/>
        </authorList>
    </citation>
    <scope>IDENTIFICATION</scope>
    <source>
        <tissue evidence="5">Cell line</tissue>
    </source>
</reference>
<feature type="compositionally biased region" description="Gly residues" evidence="2">
    <location>
        <begin position="962"/>
        <end position="971"/>
    </location>
</feature>
<dbReference type="Proteomes" id="UP001652641">
    <property type="component" value="Chromosome 15"/>
</dbReference>
<dbReference type="RefSeq" id="XP_072594220.1">
    <property type="nucleotide sequence ID" value="XM_072738119.1"/>
</dbReference>
<dbReference type="GeneID" id="112919842"/>
<dbReference type="InterPro" id="IPR024310">
    <property type="entry name" value="NUT"/>
</dbReference>
<sequence length="1156" mass="119363">MGTRHAARTTPNAVRSPRGDGVTCLPSSFRRGRCSAGACSYFMNLAKRIVVVGPRFKLGPLHHQSGALSCSAPPLPGQDVTLKPGAALCSFSALPFPQSAPGPPDQSPWEPPPQPPLPPAFSAGNPLVLSALPSPLLVTGDGGPGPTGAGVIVKVKTEGGPVEPSQTQSFILTQPALSWIAAGAPEGPPPRQFVTAPNVKTLLPTKAIGVSPEGLAGLPAQAPTPAAQLASVVRPEQAWPGPHGATGEGGPSAAQAKPSLGDLSYTSKGVYENFRRWQRYKALVRRHLSHRPDAEALSCFLIPVFRSLARLKPSMTLEEGLPRAVQEWEHTSNFDRMIFYEMAEKFLEFEAEEEMQIQNTQPTSGPQGLLPAAPLKLEPPGLVAPELSQQPVDIPKKVAPRARAPRRRQRKPQRPVVPEAPKEVPPEAVREYADIVEQLLGASGCRQDDEQEQQQDEERMCPDPGLLSYIDELCSQEVFVSKVEAVIHPRFLADLLSPEQQRDPLALMEELEQEEGLSLAQLVQKRLLALEEEDAEAPPSCSGAPSDSSPSGSDEDEDGGGRLRPSPGPRVAGGAVHLGKAASPGEQGGEVQGGERAVDGLQEVHRDGNAVPPPSSWDLQLDLPAPQGPRGSRNMEKRGTRKVTNQMSPHGVDPLGGVMSLGQPLVVDRIAETLPLCWQGGPPPDPGSGLGVRLVELAPLQGRGSEEQVLGLQTGQGLGRPAVLPQDMEPCAVPQKGSSGAVWGEGRDPPGLSSCHENPSPRAAGDRDGDVVSLSPGLWLSSELAAAGLELPLQMDEVTENFHSGESVPEHRGGCRAGGSGGSRSQGPGETVAPGDEGGSAAPCGGTTGTCAPRKGDDCSPLGPLGTSSASLRPGVNPEPGPEAAGEPSGLWPQGCPPLPEGRPSAPAPGPPRGSLQPAGPGHVQVLGAAPGARSGGRSRSPGLGAAGQRVHLPHVGEARGVRGGGGGRGRGGADADPRQPPASESFPGSREAQAQGPPEAASPCQGLGRPSAGWGAGAALLLTGARPLGGPRGSADGARGGAGGGGPGEDPGEDPDEDEDEDEALSGFACLLASKLSLSPRDPASTGRGPLGGRRGLASGAGILAPAPAPPPEGPGPGAQRGLCRDEPPARTPQPRKRRRDSLGGGRRKRRRRSR</sequence>
<evidence type="ECO:0000313" key="5">
    <source>
        <dbReference type="RefSeq" id="XP_072594220.1"/>
    </source>
</evidence>
<feature type="compositionally biased region" description="Pro residues" evidence="2">
    <location>
        <begin position="98"/>
        <end position="119"/>
    </location>
</feature>
<keyword evidence="4" id="KW-1185">Reference proteome</keyword>
<feature type="compositionally biased region" description="Low complexity" evidence="2">
    <location>
        <begin position="927"/>
        <end position="948"/>
    </location>
</feature>
<feature type="compositionally biased region" description="Low complexity" evidence="2">
    <location>
        <begin position="537"/>
        <end position="552"/>
    </location>
</feature>
<dbReference type="InterPro" id="IPR024309">
    <property type="entry name" value="NUT_N"/>
</dbReference>
<feature type="region of interest" description="Disordered" evidence="2">
    <location>
        <begin position="803"/>
        <end position="1156"/>
    </location>
</feature>
<feature type="region of interest" description="Disordered" evidence="2">
    <location>
        <begin position="353"/>
        <end position="428"/>
    </location>
</feature>
<feature type="compositionally biased region" description="Basic residues" evidence="2">
    <location>
        <begin position="1135"/>
        <end position="1156"/>
    </location>
</feature>
<evidence type="ECO:0000313" key="4">
    <source>
        <dbReference type="Proteomes" id="UP001652641"/>
    </source>
</evidence>
<feature type="region of interest" description="Disordered" evidence="2">
    <location>
        <begin position="1"/>
        <end position="20"/>
    </location>
</feature>
<evidence type="ECO:0000256" key="1">
    <source>
        <dbReference type="ARBA" id="ARBA00010586"/>
    </source>
</evidence>
<feature type="region of interest" description="Disordered" evidence="2">
    <location>
        <begin position="237"/>
        <end position="259"/>
    </location>
</feature>
<feature type="region of interest" description="Disordered" evidence="2">
    <location>
        <begin position="729"/>
        <end position="771"/>
    </location>
</feature>